<comment type="caution">
    <text evidence="1">The sequence shown here is derived from an EMBL/GenBank/DDBJ whole genome shotgun (WGS) entry which is preliminary data.</text>
</comment>
<evidence type="ECO:0000313" key="2">
    <source>
        <dbReference type="Proteomes" id="UP000814128"/>
    </source>
</evidence>
<proteinExistence type="predicted"/>
<sequence>MADGREVLGQPGRWEEWSGRLRGGSVIRPGTGAGLPTLPRTPPSPIFPPLSPVLPSVPSSPAAPSPDRRSMARLAVALPAVSPSRLPVSVSRTVPTRQLVPPAQPAAARRLAVPSSSPARSPSGDVPKSLSPTDVFGPRPSRTEEQTMAVDCTLRVGRALRHGRDPLDAGQIFPASGAGLGSYYLFYSGVKQALPSLQPPPVPVHALRTEVVDIPGQGKGVLARRPFQTGELVVAERPLLVLPAVDMALSADDGRKVTMRDWCLSSLVRNAMKPSDLRAIRALHNAHSTDPADLAGIFNTNALSIPSLPGHNAPYGALCAHLARINHSCCPNTYWRWDLASFSVHLYAARPIADSEQLSIPYVPLLAPHALRHDQLLDRYIFRCTCPICRGPRLARTTHDARRTALRHFVDTPLAAGPLSPAASAAVLDAIRDARAEQYFFADVWSPVLCYAARAALALGDADAASRFARRAAKTQSVVTGRDGGWAAVARAPQRTAGWRAMPADGADLQRVVDALGIVPV</sequence>
<organism evidence="1 2">
    <name type="scientific">Vararia minispora EC-137</name>
    <dbReference type="NCBI Taxonomy" id="1314806"/>
    <lineage>
        <taxon>Eukaryota</taxon>
        <taxon>Fungi</taxon>
        <taxon>Dikarya</taxon>
        <taxon>Basidiomycota</taxon>
        <taxon>Agaricomycotina</taxon>
        <taxon>Agaricomycetes</taxon>
        <taxon>Russulales</taxon>
        <taxon>Lachnocladiaceae</taxon>
        <taxon>Vararia</taxon>
    </lineage>
</organism>
<reference evidence="1" key="1">
    <citation type="submission" date="2021-02" db="EMBL/GenBank/DDBJ databases">
        <authorList>
            <consortium name="DOE Joint Genome Institute"/>
            <person name="Ahrendt S."/>
            <person name="Looney B.P."/>
            <person name="Miyauchi S."/>
            <person name="Morin E."/>
            <person name="Drula E."/>
            <person name="Courty P.E."/>
            <person name="Chicoki N."/>
            <person name="Fauchery L."/>
            <person name="Kohler A."/>
            <person name="Kuo A."/>
            <person name="Labutti K."/>
            <person name="Pangilinan J."/>
            <person name="Lipzen A."/>
            <person name="Riley R."/>
            <person name="Andreopoulos W."/>
            <person name="He G."/>
            <person name="Johnson J."/>
            <person name="Barry K.W."/>
            <person name="Grigoriev I.V."/>
            <person name="Nagy L."/>
            <person name="Hibbett D."/>
            <person name="Henrissat B."/>
            <person name="Matheny P.B."/>
            <person name="Labbe J."/>
            <person name="Martin F."/>
        </authorList>
    </citation>
    <scope>NUCLEOTIDE SEQUENCE</scope>
    <source>
        <strain evidence="1">EC-137</strain>
    </source>
</reference>
<accession>A0ACB8QZK0</accession>
<dbReference type="Proteomes" id="UP000814128">
    <property type="component" value="Unassembled WGS sequence"/>
</dbReference>
<reference evidence="1" key="2">
    <citation type="journal article" date="2022" name="New Phytol.">
        <title>Evolutionary transition to the ectomycorrhizal habit in the genomes of a hyperdiverse lineage of mushroom-forming fungi.</title>
        <authorList>
            <person name="Looney B."/>
            <person name="Miyauchi S."/>
            <person name="Morin E."/>
            <person name="Drula E."/>
            <person name="Courty P.E."/>
            <person name="Kohler A."/>
            <person name="Kuo A."/>
            <person name="LaButti K."/>
            <person name="Pangilinan J."/>
            <person name="Lipzen A."/>
            <person name="Riley R."/>
            <person name="Andreopoulos W."/>
            <person name="He G."/>
            <person name="Johnson J."/>
            <person name="Nolan M."/>
            <person name="Tritt A."/>
            <person name="Barry K.W."/>
            <person name="Grigoriev I.V."/>
            <person name="Nagy L.G."/>
            <person name="Hibbett D."/>
            <person name="Henrissat B."/>
            <person name="Matheny P.B."/>
            <person name="Labbe J."/>
            <person name="Martin F.M."/>
        </authorList>
    </citation>
    <scope>NUCLEOTIDE SEQUENCE</scope>
    <source>
        <strain evidence="1">EC-137</strain>
    </source>
</reference>
<name>A0ACB8QZK0_9AGAM</name>
<keyword evidence="2" id="KW-1185">Reference proteome</keyword>
<protein>
    <submittedName>
        <fullName evidence="1">Uncharacterized protein</fullName>
    </submittedName>
</protein>
<dbReference type="EMBL" id="MU273466">
    <property type="protein sequence ID" value="KAI0036983.1"/>
    <property type="molecule type" value="Genomic_DNA"/>
</dbReference>
<gene>
    <name evidence="1" type="ORF">K488DRAFT_81486</name>
</gene>
<evidence type="ECO:0000313" key="1">
    <source>
        <dbReference type="EMBL" id="KAI0036983.1"/>
    </source>
</evidence>